<dbReference type="InterPro" id="IPR003377">
    <property type="entry name" value="Cornichon"/>
</dbReference>
<dbReference type="InterPro" id="IPR029058">
    <property type="entry name" value="AB_hydrolase_fold"/>
</dbReference>
<dbReference type="SFLD" id="SFLDS00032">
    <property type="entry name" value="Radical_SAM_3-amino-3-carboxyp"/>
    <property type="match status" value="1"/>
</dbReference>
<proteinExistence type="inferred from homology"/>
<comment type="pathway">
    <text evidence="2">Protein modification; peptidyl-diphthamide biosynthesis.</text>
</comment>
<keyword evidence="6" id="KW-0408">Iron</keyword>
<name>A0ABN7S4W4_OIKDI</name>
<dbReference type="Gene3D" id="3.40.50.11840">
    <property type="entry name" value="Diphthamide synthesis DPH1/DPH2 domain 1"/>
    <property type="match status" value="1"/>
</dbReference>
<evidence type="ECO:0000256" key="6">
    <source>
        <dbReference type="ARBA" id="ARBA00023004"/>
    </source>
</evidence>
<evidence type="ECO:0000313" key="11">
    <source>
        <dbReference type="Proteomes" id="UP001158576"/>
    </source>
</evidence>
<dbReference type="Gene3D" id="3.40.50.11860">
    <property type="entry name" value="Diphthamide synthesis DPH1/DPH2 domain 3"/>
    <property type="match status" value="1"/>
</dbReference>
<dbReference type="PANTHER" id="PTHR10655">
    <property type="entry name" value="LYSOPHOSPHOLIPASE-RELATED"/>
    <property type="match status" value="1"/>
</dbReference>
<keyword evidence="8" id="KW-0812">Transmembrane</keyword>
<keyword evidence="5" id="KW-0479">Metal-binding</keyword>
<feature type="transmembrane region" description="Helical" evidence="8">
    <location>
        <begin position="216"/>
        <end position="246"/>
    </location>
</feature>
<dbReference type="InterPro" id="IPR042263">
    <property type="entry name" value="DPH1/DPH2_1"/>
</dbReference>
<keyword evidence="8" id="KW-0472">Membrane</keyword>
<sequence length="732" mass="80964">MENNAYRINPEQPVKGAVIFLHGLGDQGQGWMSEFKQRLSKYRQDIDFIFPNAPEQPVTLNMGMRMPSWFDLYGLSPDSNEDEEGIVKMSKNVDQLADTLMKQHNIPSEKIVIAGFSQGGALAIYTTLSSSKKFGGAICLSTWLPLRKNILKDLKEHRFPAFFGHGKSDNIVPNNFGRVSADGLRSVGFDVTWKECDYLNASTACSKLNNVILPEIITHLIGIFVLFVTGHWILFALNVPVVLILIHRFNSVQAGSIGLYDPAEIHNQRRLKTFMHENLVKILNLIAAFRMTSAFSPDGSEAMGRVIERRRLRPDSISVSDFYDLGKVASFCESIKGDVTLQLNDVLLPDAAKILKELKKRVGPESEARFCILADSTFGDGDVDEVSALHLDCQALVYFGDANFKTITNIPSLIVSLDTIEKESFAASLDEVVSKYPGAVFLVENEKMMEAVGEKSDSVRLMTLANDISELSPETKSLDTAVYIGNTKSPKIAAWCLQNQPEKFVAISSDTFEVEENPVNVGRILMQRFYLIEKAKDAERVGIVLGSNGGHATSGLCMDKLRKLGQEAGKNVYNLIVGEPTPQKLANFPEMDIFVLIASPEESILPAKGFYKPVLHPWEFMMACSDEDWTGAYSANWTELLEAELKASVKEYDVSLFTGNIRAANTNTAMESSAGASGMQLATVGEREIALLDSHKIRESREYFGLTQEQNAAPSKIVDGRCGIAQGYNDEK</sequence>
<organism evidence="10 11">
    <name type="scientific">Oikopleura dioica</name>
    <name type="common">Tunicate</name>
    <dbReference type="NCBI Taxonomy" id="34765"/>
    <lineage>
        <taxon>Eukaryota</taxon>
        <taxon>Metazoa</taxon>
        <taxon>Chordata</taxon>
        <taxon>Tunicata</taxon>
        <taxon>Appendicularia</taxon>
        <taxon>Copelata</taxon>
        <taxon>Oikopleuridae</taxon>
        <taxon>Oikopleura</taxon>
    </lineage>
</organism>
<evidence type="ECO:0000259" key="9">
    <source>
        <dbReference type="Pfam" id="PF02230"/>
    </source>
</evidence>
<dbReference type="InterPro" id="IPR050565">
    <property type="entry name" value="LYPA1-2/EST-like"/>
</dbReference>
<evidence type="ECO:0000256" key="7">
    <source>
        <dbReference type="ARBA" id="ARBA00023014"/>
    </source>
</evidence>
<dbReference type="InterPro" id="IPR042265">
    <property type="entry name" value="DPH1/DPH2_3"/>
</dbReference>
<gene>
    <name evidence="10" type="ORF">OKIOD_LOCUS3655</name>
</gene>
<keyword evidence="11" id="KW-1185">Reference proteome</keyword>
<dbReference type="SUPFAM" id="SSF53474">
    <property type="entry name" value="alpha/beta-Hydrolases"/>
    <property type="match status" value="1"/>
</dbReference>
<evidence type="ECO:0000256" key="1">
    <source>
        <dbReference type="ARBA" id="ARBA00001966"/>
    </source>
</evidence>
<feature type="domain" description="Phospholipase/carboxylesterase/thioesterase" evidence="9">
    <location>
        <begin position="8"/>
        <end position="197"/>
    </location>
</feature>
<evidence type="ECO:0000256" key="5">
    <source>
        <dbReference type="ARBA" id="ARBA00022723"/>
    </source>
</evidence>
<evidence type="ECO:0000256" key="4">
    <source>
        <dbReference type="ARBA" id="ARBA00012423"/>
    </source>
</evidence>
<protein>
    <recommendedName>
        <fullName evidence="4">palmitoyl-protein hydrolase</fullName>
        <ecNumber evidence="4">3.1.2.22</ecNumber>
    </recommendedName>
</protein>
<dbReference type="EC" id="3.1.2.22" evidence="4"/>
<dbReference type="Gene3D" id="3.40.50.1820">
    <property type="entry name" value="alpha/beta hydrolase"/>
    <property type="match status" value="1"/>
</dbReference>
<dbReference type="InterPro" id="IPR016435">
    <property type="entry name" value="DPH1/DPH2"/>
</dbReference>
<keyword evidence="7" id="KW-0411">Iron-sulfur</keyword>
<reference evidence="10 11" key="1">
    <citation type="submission" date="2021-04" db="EMBL/GenBank/DDBJ databases">
        <authorList>
            <person name="Bliznina A."/>
        </authorList>
    </citation>
    <scope>NUCLEOTIDE SEQUENCE [LARGE SCALE GENOMIC DNA]</scope>
</reference>
<dbReference type="Pfam" id="PF02230">
    <property type="entry name" value="Abhydrolase_2"/>
    <property type="match status" value="1"/>
</dbReference>
<dbReference type="NCBIfam" id="TIGR00322">
    <property type="entry name" value="diphth2_R"/>
    <property type="match status" value="1"/>
</dbReference>
<dbReference type="Proteomes" id="UP001158576">
    <property type="component" value="Chromosome PAR"/>
</dbReference>
<evidence type="ECO:0000256" key="2">
    <source>
        <dbReference type="ARBA" id="ARBA00005156"/>
    </source>
</evidence>
<dbReference type="SMART" id="SM01398">
    <property type="entry name" value="Cornichon"/>
    <property type="match status" value="1"/>
</dbReference>
<comment type="cofactor">
    <cofactor evidence="1">
        <name>[4Fe-4S] cluster</name>
        <dbReference type="ChEBI" id="CHEBI:49883"/>
    </cofactor>
</comment>
<dbReference type="EMBL" id="OU015568">
    <property type="protein sequence ID" value="CAG5089124.1"/>
    <property type="molecule type" value="Genomic_DNA"/>
</dbReference>
<keyword evidence="8" id="KW-1133">Transmembrane helix</keyword>
<accession>A0ABN7S4W4</accession>
<dbReference type="Pfam" id="PF01866">
    <property type="entry name" value="Diphthamide_syn"/>
    <property type="match status" value="1"/>
</dbReference>
<evidence type="ECO:0000313" key="10">
    <source>
        <dbReference type="EMBL" id="CAG5089124.1"/>
    </source>
</evidence>
<dbReference type="PANTHER" id="PTHR10655:SF68">
    <property type="entry name" value="PALMITOYL-PROTEIN HYDROLASE"/>
    <property type="match status" value="1"/>
</dbReference>
<evidence type="ECO:0000256" key="8">
    <source>
        <dbReference type="SAM" id="Phobius"/>
    </source>
</evidence>
<dbReference type="InterPro" id="IPR003140">
    <property type="entry name" value="PLipase/COase/thioEstase"/>
</dbReference>
<evidence type="ECO:0000256" key="3">
    <source>
        <dbReference type="ARBA" id="ARBA00006499"/>
    </source>
</evidence>
<comment type="similarity">
    <text evidence="3">Belongs to the AB hydrolase superfamily. AB hydrolase 2 family.</text>
</comment>